<feature type="transmembrane region" description="Helical" evidence="1">
    <location>
        <begin position="28"/>
        <end position="53"/>
    </location>
</feature>
<comment type="caution">
    <text evidence="2">The sequence shown here is derived from an EMBL/GenBank/DDBJ whole genome shotgun (WGS) entry which is preliminary data.</text>
</comment>
<keyword evidence="1" id="KW-0472">Membrane</keyword>
<evidence type="ECO:0000313" key="2">
    <source>
        <dbReference type="EMBL" id="ORY36274.1"/>
    </source>
</evidence>
<evidence type="ECO:0000313" key="3">
    <source>
        <dbReference type="Proteomes" id="UP000193642"/>
    </source>
</evidence>
<reference evidence="2 3" key="1">
    <citation type="submission" date="2016-07" db="EMBL/GenBank/DDBJ databases">
        <title>Pervasive Adenine N6-methylation of Active Genes in Fungi.</title>
        <authorList>
            <consortium name="DOE Joint Genome Institute"/>
            <person name="Mondo S.J."/>
            <person name="Dannebaum R.O."/>
            <person name="Kuo R.C."/>
            <person name="Labutti K."/>
            <person name="Haridas S."/>
            <person name="Kuo A."/>
            <person name="Salamov A."/>
            <person name="Ahrendt S.R."/>
            <person name="Lipzen A."/>
            <person name="Sullivan W."/>
            <person name="Andreopoulos W.B."/>
            <person name="Clum A."/>
            <person name="Lindquist E."/>
            <person name="Daum C."/>
            <person name="Ramamoorthy G.K."/>
            <person name="Gryganskyi A."/>
            <person name="Culley D."/>
            <person name="Magnuson J.K."/>
            <person name="James T.Y."/>
            <person name="O'Malley M.A."/>
            <person name="Stajich J.E."/>
            <person name="Spatafora J.W."/>
            <person name="Visel A."/>
            <person name="Grigoriev I.V."/>
        </authorList>
    </citation>
    <scope>NUCLEOTIDE SEQUENCE [LARGE SCALE GENOMIC DNA]</scope>
    <source>
        <strain evidence="2 3">JEL800</strain>
    </source>
</reference>
<gene>
    <name evidence="2" type="ORF">BCR33DRAFT_835718</name>
</gene>
<dbReference type="AlphaFoldDB" id="A0A1Y2BNE0"/>
<keyword evidence="1" id="KW-0812">Transmembrane</keyword>
<keyword evidence="1" id="KW-1133">Transmembrane helix</keyword>
<accession>A0A1Y2BNE0</accession>
<sequence length="109" mass="12261">MTSDANDHCVGAFLQNLELTAGTKVPTLMLVTAGVSINIQEMWAFFFAICVFAEHLRDKWLDLELDSQVVHGWLENGSSSNPLPNILLVEAWKELQRINCHIASKCYIK</sequence>
<protein>
    <recommendedName>
        <fullName evidence="4">RNase H type-1 domain-containing protein</fullName>
    </recommendedName>
</protein>
<evidence type="ECO:0000256" key="1">
    <source>
        <dbReference type="SAM" id="Phobius"/>
    </source>
</evidence>
<dbReference type="EMBL" id="MCGO01000056">
    <property type="protein sequence ID" value="ORY36274.1"/>
    <property type="molecule type" value="Genomic_DNA"/>
</dbReference>
<keyword evidence="3" id="KW-1185">Reference proteome</keyword>
<name>A0A1Y2BNE0_9FUNG</name>
<proteinExistence type="predicted"/>
<organism evidence="2 3">
    <name type="scientific">Rhizoclosmatium globosum</name>
    <dbReference type="NCBI Taxonomy" id="329046"/>
    <lineage>
        <taxon>Eukaryota</taxon>
        <taxon>Fungi</taxon>
        <taxon>Fungi incertae sedis</taxon>
        <taxon>Chytridiomycota</taxon>
        <taxon>Chytridiomycota incertae sedis</taxon>
        <taxon>Chytridiomycetes</taxon>
        <taxon>Chytridiales</taxon>
        <taxon>Chytriomycetaceae</taxon>
        <taxon>Rhizoclosmatium</taxon>
    </lineage>
</organism>
<evidence type="ECO:0008006" key="4">
    <source>
        <dbReference type="Google" id="ProtNLM"/>
    </source>
</evidence>
<dbReference type="Proteomes" id="UP000193642">
    <property type="component" value="Unassembled WGS sequence"/>
</dbReference>